<feature type="non-terminal residue" evidence="1">
    <location>
        <position position="1"/>
    </location>
</feature>
<sequence length="60" mass="6730">DPPKNGTKKLIVTDTRFGPGMEEGNYINIYDHLEKAAFEEGLSFSEHVAKGFELNETEKS</sequence>
<reference evidence="1" key="1">
    <citation type="journal article" date="2015" name="Nature">
        <title>Complex archaea that bridge the gap between prokaryotes and eukaryotes.</title>
        <authorList>
            <person name="Spang A."/>
            <person name="Saw J.H."/>
            <person name="Jorgensen S.L."/>
            <person name="Zaremba-Niedzwiedzka K."/>
            <person name="Martijn J."/>
            <person name="Lind A.E."/>
            <person name="van Eijk R."/>
            <person name="Schleper C."/>
            <person name="Guy L."/>
            <person name="Ettema T.J."/>
        </authorList>
    </citation>
    <scope>NUCLEOTIDE SEQUENCE</scope>
</reference>
<accession>A0A0F9LZZ9</accession>
<name>A0A0F9LZZ9_9ZZZZ</name>
<dbReference type="EMBL" id="LAZR01005552">
    <property type="protein sequence ID" value="KKM98993.1"/>
    <property type="molecule type" value="Genomic_DNA"/>
</dbReference>
<comment type="caution">
    <text evidence="1">The sequence shown here is derived from an EMBL/GenBank/DDBJ whole genome shotgun (WGS) entry which is preliminary data.</text>
</comment>
<proteinExistence type="predicted"/>
<gene>
    <name evidence="1" type="ORF">LCGC14_1152430</name>
</gene>
<organism evidence="1">
    <name type="scientific">marine sediment metagenome</name>
    <dbReference type="NCBI Taxonomy" id="412755"/>
    <lineage>
        <taxon>unclassified sequences</taxon>
        <taxon>metagenomes</taxon>
        <taxon>ecological metagenomes</taxon>
    </lineage>
</organism>
<dbReference type="AlphaFoldDB" id="A0A0F9LZZ9"/>
<evidence type="ECO:0000313" key="1">
    <source>
        <dbReference type="EMBL" id="KKM98993.1"/>
    </source>
</evidence>
<protein>
    <submittedName>
        <fullName evidence="1">Uncharacterized protein</fullName>
    </submittedName>
</protein>